<dbReference type="Proteomes" id="UP000029889">
    <property type="component" value="Segment"/>
</dbReference>
<dbReference type="KEGG" id="vg:22111231"/>
<evidence type="ECO:0000313" key="1">
    <source>
        <dbReference type="EMBL" id="AIT14081.1"/>
    </source>
</evidence>
<dbReference type="GeneID" id="22111231"/>
<protein>
    <submittedName>
        <fullName evidence="1">Uncharacterized protein</fullName>
    </submittedName>
</protein>
<dbReference type="OrthoDB" id="24312at10239"/>
<organism evidence="1 2">
    <name type="scientific">Escherichia phage 121Q</name>
    <dbReference type="NCBI Taxonomy" id="1555202"/>
    <lineage>
        <taxon>Viruses</taxon>
        <taxon>Duplodnaviria</taxon>
        <taxon>Heunggongvirae</taxon>
        <taxon>Uroviricota</taxon>
        <taxon>Caudoviricetes</taxon>
        <taxon>Asteriusvirus</taxon>
        <taxon>Asteriusvirus av121Q</taxon>
    </lineage>
</organism>
<reference evidence="1 2" key="1">
    <citation type="submission" date="2014-09" db="EMBL/GenBank/DDBJ databases">
        <authorList>
            <person name="Lapin J.S."/>
            <person name="Pope W.H."/>
            <person name="Hua J."/>
            <person name="Ford M.E."/>
            <person name="Conway J.F."/>
            <person name="Hatfull G.F."/>
            <person name="Hendrix R.W."/>
        </authorList>
    </citation>
    <scope>NUCLEOTIDE SEQUENCE [LARGE SCALE GENOMIC DNA]</scope>
</reference>
<sequence length="63" mass="7661">MLIYQGDNIRVMQHPYLQIFDVQQYMEGDDPRTYGRKYDYFTVKQCKNINEVRQLVQELQNKG</sequence>
<proteinExistence type="predicted"/>
<evidence type="ECO:0000313" key="2">
    <source>
        <dbReference type="Proteomes" id="UP000029889"/>
    </source>
</evidence>
<gene>
    <name evidence="1" type="primary">191</name>
    <name evidence="1" type="ORF">PBI_121Q_191</name>
</gene>
<dbReference type="RefSeq" id="YP_009101778.1">
    <property type="nucleotide sequence ID" value="NC_025447.1"/>
</dbReference>
<name>A0A097EXF3_9CAUD</name>
<dbReference type="EMBL" id="KM507819">
    <property type="protein sequence ID" value="AIT14081.1"/>
    <property type="molecule type" value="Genomic_DNA"/>
</dbReference>
<accession>A0A097EXF3</accession>
<keyword evidence="2" id="KW-1185">Reference proteome</keyword>